<sequence length="49" mass="5711">MALTRTIEELTEIADYVLSVMTEAEKENYLEMTDQEQRLLIVNHLAKRG</sequence>
<organism evidence="1 2">
    <name type="scientific">Streptococcus acidominimus</name>
    <dbReference type="NCBI Taxonomy" id="1326"/>
    <lineage>
        <taxon>Bacteria</taxon>
        <taxon>Bacillati</taxon>
        <taxon>Bacillota</taxon>
        <taxon>Bacilli</taxon>
        <taxon>Lactobacillales</taxon>
        <taxon>Streptococcaceae</taxon>
        <taxon>Streptococcus</taxon>
    </lineage>
</organism>
<evidence type="ECO:0000313" key="2">
    <source>
        <dbReference type="Proteomes" id="UP000215144"/>
    </source>
</evidence>
<gene>
    <name evidence="1" type="ORF">SAMEA4504048_02440</name>
</gene>
<dbReference type="AlphaFoldDB" id="A0A239XMH4"/>
<dbReference type="KEGG" id="saco:SAME_02440"/>
<accession>A0A239XMH4</accession>
<evidence type="ECO:0000313" key="1">
    <source>
        <dbReference type="EMBL" id="SNV47935.1"/>
    </source>
</evidence>
<protein>
    <submittedName>
        <fullName evidence="1">Uncharacterized protein</fullName>
    </submittedName>
</protein>
<dbReference type="RefSeq" id="WP_172843164.1">
    <property type="nucleotide sequence ID" value="NZ_LT906454.1"/>
</dbReference>
<proteinExistence type="predicted"/>
<dbReference type="Proteomes" id="UP000215144">
    <property type="component" value="Chromosome 1"/>
</dbReference>
<dbReference type="EMBL" id="LT906454">
    <property type="protein sequence ID" value="SNV47935.1"/>
    <property type="molecule type" value="Genomic_DNA"/>
</dbReference>
<reference evidence="1 2" key="1">
    <citation type="submission" date="2017-06" db="EMBL/GenBank/DDBJ databases">
        <authorList>
            <consortium name="Pathogen Informatics"/>
        </authorList>
    </citation>
    <scope>NUCLEOTIDE SEQUENCE [LARGE SCALE GENOMIC DNA]</scope>
    <source>
        <strain evidence="1 2">NCTC11291</strain>
    </source>
</reference>
<name>A0A239XMH4_STRAI</name>